<proteinExistence type="predicted"/>
<organism evidence="1 2">
    <name type="scientific">Eiseniibacteriota bacterium</name>
    <dbReference type="NCBI Taxonomy" id="2212470"/>
    <lineage>
        <taxon>Bacteria</taxon>
        <taxon>Candidatus Eiseniibacteriota</taxon>
    </lineage>
</organism>
<dbReference type="Pfam" id="PF11104">
    <property type="entry name" value="PilM_2"/>
    <property type="match status" value="1"/>
</dbReference>
<comment type="caution">
    <text evidence="1">The sequence shown here is derived from an EMBL/GenBank/DDBJ whole genome shotgun (WGS) entry which is preliminary data.</text>
</comment>
<dbReference type="InterPro" id="IPR005883">
    <property type="entry name" value="PilM"/>
</dbReference>
<accession>A0A7Y2E6P0</accession>
<feature type="non-terminal residue" evidence="1">
    <location>
        <position position="359"/>
    </location>
</feature>
<dbReference type="Gene3D" id="3.30.1490.300">
    <property type="match status" value="1"/>
</dbReference>
<dbReference type="Gene3D" id="3.30.420.40">
    <property type="match status" value="2"/>
</dbReference>
<name>A0A7Y2E6P0_UNCEI</name>
<dbReference type="InterPro" id="IPR050696">
    <property type="entry name" value="FtsA/MreB"/>
</dbReference>
<dbReference type="PANTHER" id="PTHR32432">
    <property type="entry name" value="CELL DIVISION PROTEIN FTSA-RELATED"/>
    <property type="match status" value="1"/>
</dbReference>
<dbReference type="CDD" id="cd24049">
    <property type="entry name" value="ASKHA_NBD_PilM"/>
    <property type="match status" value="1"/>
</dbReference>
<reference evidence="1 2" key="1">
    <citation type="submission" date="2020-03" db="EMBL/GenBank/DDBJ databases">
        <title>Metabolic flexibility allows generalist bacteria to become dominant in a frequently disturbed ecosystem.</title>
        <authorList>
            <person name="Chen Y.-J."/>
            <person name="Leung P.M."/>
            <person name="Bay S.K."/>
            <person name="Hugenholtz P."/>
            <person name="Kessler A.J."/>
            <person name="Shelley G."/>
            <person name="Waite D.W."/>
            <person name="Cook P.L."/>
            <person name="Greening C."/>
        </authorList>
    </citation>
    <scope>NUCLEOTIDE SEQUENCE [LARGE SCALE GENOMIC DNA]</scope>
    <source>
        <strain evidence="1">SS_bin_28</strain>
    </source>
</reference>
<dbReference type="EMBL" id="JABDJR010000039">
    <property type="protein sequence ID" value="NNF05342.1"/>
    <property type="molecule type" value="Genomic_DNA"/>
</dbReference>
<protein>
    <submittedName>
        <fullName evidence="1">Pilus assembly protein PilM</fullName>
    </submittedName>
</protein>
<dbReference type="SUPFAM" id="SSF53067">
    <property type="entry name" value="Actin-like ATPase domain"/>
    <property type="match status" value="1"/>
</dbReference>
<sequence length="359" mass="39167">MSWFKRGGNIPKGTRWLGLEVGHSAVKGAILSKKHGKVCLDQFLFEELPGPKDPNRDGQLTSALAALNLSQYGGIRTALVLEGRQVDVHLIRLPRAIPKKEREQAALLESLSRMSLNPEDAIQAALEQGEVGDEVVMLVAAASKTGLERYLEAVRRAGVEPDLITIGPVVLGAVPGRDSKKSTVVFNIGSQSTSMAVFHQDNLQHAREARVGSDPITDELAEMLGDDRSMGESIKRFWRLPKQGETSIPVDMNGEKFSIDPMSLGSLQQLCDELRRSVRFIRERERIPVDEVLLTGGGSLIAGLSEYLNFPKPVECKTANSLDGIEIDETKVHRPLLESIAPRMSQAIGAARLGLESPP</sequence>
<dbReference type="InterPro" id="IPR043129">
    <property type="entry name" value="ATPase_NBD"/>
</dbReference>
<evidence type="ECO:0000313" key="1">
    <source>
        <dbReference type="EMBL" id="NNF05342.1"/>
    </source>
</evidence>
<dbReference type="PANTHER" id="PTHR32432:SF3">
    <property type="entry name" value="ETHANOLAMINE UTILIZATION PROTEIN EUTJ"/>
    <property type="match status" value="1"/>
</dbReference>
<evidence type="ECO:0000313" key="2">
    <source>
        <dbReference type="Proteomes" id="UP000547674"/>
    </source>
</evidence>
<dbReference type="AlphaFoldDB" id="A0A7Y2E6P0"/>
<dbReference type="Proteomes" id="UP000547674">
    <property type="component" value="Unassembled WGS sequence"/>
</dbReference>
<gene>
    <name evidence="1" type="primary">pilM</name>
    <name evidence="1" type="ORF">HKN21_01145</name>
</gene>